<dbReference type="AlphaFoldDB" id="A0AA38GJR1"/>
<reference evidence="2 3" key="1">
    <citation type="journal article" date="2021" name="Nat. Plants">
        <title>The Taxus genome provides insights into paclitaxel biosynthesis.</title>
        <authorList>
            <person name="Xiong X."/>
            <person name="Gou J."/>
            <person name="Liao Q."/>
            <person name="Li Y."/>
            <person name="Zhou Q."/>
            <person name="Bi G."/>
            <person name="Li C."/>
            <person name="Du R."/>
            <person name="Wang X."/>
            <person name="Sun T."/>
            <person name="Guo L."/>
            <person name="Liang H."/>
            <person name="Lu P."/>
            <person name="Wu Y."/>
            <person name="Zhang Z."/>
            <person name="Ro D.K."/>
            <person name="Shang Y."/>
            <person name="Huang S."/>
            <person name="Yan J."/>
        </authorList>
    </citation>
    <scope>NUCLEOTIDE SEQUENCE [LARGE SCALE GENOMIC DNA]</scope>
    <source>
        <tissue evidence="2">Leaf</tissue>
    </source>
</reference>
<feature type="non-terminal residue" evidence="2">
    <location>
        <position position="1"/>
    </location>
</feature>
<name>A0AA38GJR1_TAXCH</name>
<evidence type="ECO:0000313" key="2">
    <source>
        <dbReference type="EMBL" id="KAH9324451.1"/>
    </source>
</evidence>
<gene>
    <name evidence="2" type="ORF">KI387_004629</name>
</gene>
<sequence length="55" mass="5677">KLVKCDISRESRQKSVLENAHRTATLSRAAVTGPPPCSGGGHETAALQGGGFVTE</sequence>
<feature type="region of interest" description="Disordered" evidence="1">
    <location>
        <begin position="26"/>
        <end position="55"/>
    </location>
</feature>
<evidence type="ECO:0000256" key="1">
    <source>
        <dbReference type="SAM" id="MobiDB-lite"/>
    </source>
</evidence>
<feature type="compositionally biased region" description="Gly residues" evidence="1">
    <location>
        <begin position="38"/>
        <end position="55"/>
    </location>
</feature>
<proteinExistence type="predicted"/>
<feature type="non-terminal residue" evidence="2">
    <location>
        <position position="55"/>
    </location>
</feature>
<dbReference type="Proteomes" id="UP000824469">
    <property type="component" value="Unassembled WGS sequence"/>
</dbReference>
<evidence type="ECO:0000313" key="3">
    <source>
        <dbReference type="Proteomes" id="UP000824469"/>
    </source>
</evidence>
<organism evidence="2 3">
    <name type="scientific">Taxus chinensis</name>
    <name type="common">Chinese yew</name>
    <name type="synonym">Taxus wallichiana var. chinensis</name>
    <dbReference type="NCBI Taxonomy" id="29808"/>
    <lineage>
        <taxon>Eukaryota</taxon>
        <taxon>Viridiplantae</taxon>
        <taxon>Streptophyta</taxon>
        <taxon>Embryophyta</taxon>
        <taxon>Tracheophyta</taxon>
        <taxon>Spermatophyta</taxon>
        <taxon>Pinopsida</taxon>
        <taxon>Pinidae</taxon>
        <taxon>Conifers II</taxon>
        <taxon>Cupressales</taxon>
        <taxon>Taxaceae</taxon>
        <taxon>Taxus</taxon>
    </lineage>
</organism>
<dbReference type="EMBL" id="JAHRHJ020000002">
    <property type="protein sequence ID" value="KAH9324451.1"/>
    <property type="molecule type" value="Genomic_DNA"/>
</dbReference>
<accession>A0AA38GJR1</accession>
<protein>
    <submittedName>
        <fullName evidence="2">Uncharacterized protein</fullName>
    </submittedName>
</protein>
<keyword evidence="3" id="KW-1185">Reference proteome</keyword>
<comment type="caution">
    <text evidence="2">The sequence shown here is derived from an EMBL/GenBank/DDBJ whole genome shotgun (WGS) entry which is preliminary data.</text>
</comment>